<dbReference type="PANTHER" id="PTHR30435:SF19">
    <property type="entry name" value="FLAGELLAR BASAL-BODY ROD PROTEIN FLGG"/>
    <property type="match status" value="1"/>
</dbReference>
<dbReference type="GO" id="GO:0003899">
    <property type="term" value="F:DNA-directed RNA polymerase activity"/>
    <property type="evidence" value="ECO:0007669"/>
    <property type="project" value="UniProtKB-EC"/>
</dbReference>
<dbReference type="Pfam" id="PF06429">
    <property type="entry name" value="Flg_bbr_C"/>
    <property type="match status" value="1"/>
</dbReference>
<dbReference type="RefSeq" id="WP_013045739.1">
    <property type="nucleotide sequence ID" value="NC_014010.1"/>
</dbReference>
<dbReference type="EMBL" id="CP001751">
    <property type="protein sequence ID" value="ADE39110.1"/>
    <property type="molecule type" value="Genomic_DNA"/>
</dbReference>
<dbReference type="NCBIfam" id="TIGR03506">
    <property type="entry name" value="FlgEFG_subfam"/>
    <property type="match status" value="2"/>
</dbReference>
<accession>D5BS63</accession>
<dbReference type="InterPro" id="IPR019776">
    <property type="entry name" value="Flagellar_basal_body_rod_CS"/>
</dbReference>
<dbReference type="HOGENOM" id="CLU_013687_0_1_5"/>
<evidence type="ECO:0000256" key="1">
    <source>
        <dbReference type="ARBA" id="ARBA00004117"/>
    </source>
</evidence>
<dbReference type="SUPFAM" id="SSF117143">
    <property type="entry name" value="Flagellar hook protein flgE"/>
    <property type="match status" value="1"/>
</dbReference>
<proteinExistence type="inferred from homology"/>
<dbReference type="InterPro" id="IPR020013">
    <property type="entry name" value="Flagellar_FlgE/F/G"/>
</dbReference>
<dbReference type="KEGG" id="apb:SAR116_0867"/>
<keyword evidence="8" id="KW-0966">Cell projection</keyword>
<dbReference type="Pfam" id="PF00460">
    <property type="entry name" value="Flg_bb_rod"/>
    <property type="match status" value="1"/>
</dbReference>
<keyword evidence="8" id="KW-0548">Nucleotidyltransferase</keyword>
<dbReference type="GO" id="GO:0071978">
    <property type="term" value="P:bacterial-type flagellum-dependent swarming motility"/>
    <property type="evidence" value="ECO:0007669"/>
    <property type="project" value="TreeGrafter"/>
</dbReference>
<evidence type="ECO:0000259" key="6">
    <source>
        <dbReference type="Pfam" id="PF06429"/>
    </source>
</evidence>
<keyword evidence="8" id="KW-0808">Transferase</keyword>
<evidence type="ECO:0000259" key="7">
    <source>
        <dbReference type="Pfam" id="PF22692"/>
    </source>
</evidence>
<keyword evidence="8" id="KW-0969">Cilium</keyword>
<gene>
    <name evidence="8" type="ordered locus">SAR116_0867</name>
</gene>
<feature type="domain" description="Flagellar basal body rod protein N-terminal" evidence="5">
    <location>
        <begin position="6"/>
        <end position="32"/>
    </location>
</feature>
<evidence type="ECO:0000256" key="4">
    <source>
        <dbReference type="RuleBase" id="RU362116"/>
    </source>
</evidence>
<evidence type="ECO:0000256" key="2">
    <source>
        <dbReference type="ARBA" id="ARBA00009677"/>
    </source>
</evidence>
<evidence type="ECO:0000313" key="9">
    <source>
        <dbReference type="Proteomes" id="UP000007460"/>
    </source>
</evidence>
<dbReference type="Proteomes" id="UP000007460">
    <property type="component" value="Chromosome"/>
</dbReference>
<dbReference type="InterPro" id="IPR037925">
    <property type="entry name" value="FlgE/F/G-like"/>
</dbReference>
<keyword evidence="8" id="KW-0282">Flagellum</keyword>
<feature type="domain" description="Flagellar hook protein FlgE/F/G-like D1" evidence="7">
    <location>
        <begin position="82"/>
        <end position="165"/>
    </location>
</feature>
<name>D5BS63_PUNMI</name>
<reference evidence="8 9" key="1">
    <citation type="journal article" date="2010" name="J. Bacteriol.">
        <title>Complete genome sequence of "Candidatus Puniceispirillum marinum" IMCC1322, a representative of the SAR116 clade in the Alphaproteobacteria.</title>
        <authorList>
            <person name="Oh H.M."/>
            <person name="Kwon K.K."/>
            <person name="Kang I."/>
            <person name="Kang S.G."/>
            <person name="Lee J.H."/>
            <person name="Kim S.J."/>
            <person name="Cho J.C."/>
        </authorList>
    </citation>
    <scope>NUCLEOTIDE SEQUENCE [LARGE SCALE GENOMIC DNA]</scope>
    <source>
        <strain evidence="8 9">IMCC1322</strain>
    </source>
</reference>
<dbReference type="AlphaFoldDB" id="D5BS63"/>
<dbReference type="STRING" id="488538.SAR116_0867"/>
<comment type="similarity">
    <text evidence="2 4">Belongs to the flagella basal body rod proteins family.</text>
</comment>
<dbReference type="OrthoDB" id="9804559at2"/>
<evidence type="ECO:0000259" key="5">
    <source>
        <dbReference type="Pfam" id="PF00460"/>
    </source>
</evidence>
<comment type="subcellular location">
    <subcellularLocation>
        <location evidence="1 4">Bacterial flagellum basal body</location>
    </subcellularLocation>
</comment>
<dbReference type="EC" id="2.7.7.6" evidence="8"/>
<dbReference type="PANTHER" id="PTHR30435">
    <property type="entry name" value="FLAGELLAR PROTEIN"/>
    <property type="match status" value="1"/>
</dbReference>
<dbReference type="InterPro" id="IPR053967">
    <property type="entry name" value="LlgE_F_G-like_D1"/>
</dbReference>
<keyword evidence="9" id="KW-1185">Reference proteome</keyword>
<evidence type="ECO:0000256" key="3">
    <source>
        <dbReference type="ARBA" id="ARBA00023143"/>
    </source>
</evidence>
<feature type="domain" description="Flagellar basal-body/hook protein C-terminal" evidence="6">
    <location>
        <begin position="227"/>
        <end position="264"/>
    </location>
</feature>
<protein>
    <submittedName>
        <fullName evidence="8">Flagellar hook protein</fullName>
        <ecNumber evidence="8">2.7.7.6</ecNumber>
    </submittedName>
</protein>
<dbReference type="PROSITE" id="PS00588">
    <property type="entry name" value="FLAGELLA_BB_ROD"/>
    <property type="match status" value="1"/>
</dbReference>
<sequence>MLAIIRSGIAAANKEIGVISNNIANASTNGFKRSSAQFQDIYGIAGEKRAAAQVGKGTVFDASRRNHAQGAFKTSGSELDLAVAGEGMFIVAPPNAGNELRYTRDGSMRLDENGFIVNNEGHFLIGLDGAPLRLPLRRNPAEDGDVAAEELLTSVSIGVDGQIKATYAGAMTRGNGAVINRGTIALARFQNEADLTSKGNGQFIMNAKTGLPAVGAASQGNFGDVLSGNLEVSNVKINDELTSMIRAQQAYSASSRMLQADSDIVKKFL</sequence>
<dbReference type="InterPro" id="IPR001444">
    <property type="entry name" value="Flag_bb_rod_N"/>
</dbReference>
<dbReference type="Pfam" id="PF22692">
    <property type="entry name" value="LlgE_F_G_D1"/>
    <property type="match status" value="1"/>
</dbReference>
<dbReference type="eggNOG" id="COG4786">
    <property type="taxonomic scope" value="Bacteria"/>
</dbReference>
<keyword evidence="3 4" id="KW-0975">Bacterial flagellum</keyword>
<evidence type="ECO:0000313" key="8">
    <source>
        <dbReference type="EMBL" id="ADE39110.1"/>
    </source>
</evidence>
<dbReference type="InterPro" id="IPR010930">
    <property type="entry name" value="Flg_bb/hook_C_dom"/>
</dbReference>
<organism evidence="8 9">
    <name type="scientific">Puniceispirillum marinum (strain IMCC1322)</name>
    <dbReference type="NCBI Taxonomy" id="488538"/>
    <lineage>
        <taxon>Bacteria</taxon>
        <taxon>Pseudomonadati</taxon>
        <taxon>Pseudomonadota</taxon>
        <taxon>Alphaproteobacteria</taxon>
        <taxon>Candidatus Puniceispirillales</taxon>
        <taxon>Candidatus Puniceispirillaceae</taxon>
        <taxon>Candidatus Puniceispirillum</taxon>
    </lineage>
</organism>
<dbReference type="GO" id="GO:0009425">
    <property type="term" value="C:bacterial-type flagellum basal body"/>
    <property type="evidence" value="ECO:0007669"/>
    <property type="project" value="UniProtKB-SubCell"/>
</dbReference>